<comment type="caution">
    <text evidence="2">The sequence shown here is derived from an EMBL/GenBank/DDBJ whole genome shotgun (WGS) entry which is preliminary data.</text>
</comment>
<dbReference type="InterPro" id="IPR014833">
    <property type="entry name" value="TnsA_N"/>
</dbReference>
<dbReference type="InterPro" id="IPR011856">
    <property type="entry name" value="tRNA_endonuc-like_dom_sf"/>
</dbReference>
<gene>
    <name evidence="2" type="ORF">GGD90_003301</name>
</gene>
<feature type="domain" description="TnsA endonuclease N-terminal" evidence="1">
    <location>
        <begin position="47"/>
        <end position="120"/>
    </location>
</feature>
<dbReference type="AlphaFoldDB" id="A0A840GL62"/>
<name>A0A840GL62_RHOTE</name>
<sequence>MLARTVITRRGRRFRGYFPSHKMGRMVAWESLLERDAILLLECSRGVVFYREQPTLIEYADDERLGMYYPDFEVTREDGGLLHLEIKTSAELAKPEVESRFRAIAAHYRRQQRDFRIATEREIQREPLLTNARTLAYVAGRTGNSLPSARVLASKIGYDALPFVDAEAQLGRELVIRLIAGGTLTCDLTLPLAGNTPVAIAMGGHHAAYLL</sequence>
<dbReference type="GO" id="GO:0003676">
    <property type="term" value="F:nucleic acid binding"/>
    <property type="evidence" value="ECO:0007669"/>
    <property type="project" value="InterPro"/>
</dbReference>
<dbReference type="EMBL" id="JACIGE010000015">
    <property type="protein sequence ID" value="MBB4248899.1"/>
    <property type="molecule type" value="Genomic_DNA"/>
</dbReference>
<evidence type="ECO:0000313" key="2">
    <source>
        <dbReference type="EMBL" id="MBB4248899.1"/>
    </source>
</evidence>
<accession>A0A840GL62</accession>
<organism evidence="2 3">
    <name type="scientific">Rhodocyclus tenuis</name>
    <name type="common">Rhodospirillum tenue</name>
    <dbReference type="NCBI Taxonomy" id="1066"/>
    <lineage>
        <taxon>Bacteria</taxon>
        <taxon>Pseudomonadati</taxon>
        <taxon>Pseudomonadota</taxon>
        <taxon>Betaproteobacteria</taxon>
        <taxon>Rhodocyclales</taxon>
        <taxon>Rhodocyclaceae</taxon>
        <taxon>Rhodocyclus</taxon>
    </lineage>
</organism>
<proteinExistence type="predicted"/>
<dbReference type="RefSeq" id="WP_153117773.1">
    <property type="nucleotide sequence ID" value="NZ_JACIGE010000015.1"/>
</dbReference>
<keyword evidence="3" id="KW-1185">Reference proteome</keyword>
<dbReference type="Gene3D" id="3.40.1350.10">
    <property type="match status" value="1"/>
</dbReference>
<dbReference type="Proteomes" id="UP000587070">
    <property type="component" value="Unassembled WGS sequence"/>
</dbReference>
<dbReference type="OrthoDB" id="509902at2"/>
<protein>
    <recommendedName>
        <fullName evidence="1">TnsA endonuclease N-terminal domain-containing protein</fullName>
    </recommendedName>
</protein>
<reference evidence="2 3" key="1">
    <citation type="submission" date="2020-08" db="EMBL/GenBank/DDBJ databases">
        <title>Genome sequencing of Purple Non-Sulfur Bacteria from various extreme environments.</title>
        <authorList>
            <person name="Mayer M."/>
        </authorList>
    </citation>
    <scope>NUCLEOTIDE SEQUENCE [LARGE SCALE GENOMIC DNA]</scope>
    <source>
        <strain evidence="2 3">2761</strain>
    </source>
</reference>
<evidence type="ECO:0000313" key="3">
    <source>
        <dbReference type="Proteomes" id="UP000587070"/>
    </source>
</evidence>
<evidence type="ECO:0000259" key="1">
    <source>
        <dbReference type="Pfam" id="PF08722"/>
    </source>
</evidence>
<dbReference type="Pfam" id="PF08722">
    <property type="entry name" value="Tn7_TnsA-like_N"/>
    <property type="match status" value="1"/>
</dbReference>